<reference evidence="2" key="1">
    <citation type="journal article" date="2014" name="Int. J. Syst. Evol. Microbiol.">
        <title>Complete genome sequence of Corynebacterium casei LMG S-19264T (=DSM 44701T), isolated from a smear-ripened cheese.</title>
        <authorList>
            <consortium name="US DOE Joint Genome Institute (JGI-PGF)"/>
            <person name="Walter F."/>
            <person name="Albersmeier A."/>
            <person name="Kalinowski J."/>
            <person name="Ruckert C."/>
        </authorList>
    </citation>
    <scope>NUCLEOTIDE SEQUENCE</scope>
    <source>
        <strain evidence="2">JCM 3090</strain>
    </source>
</reference>
<dbReference type="Proteomes" id="UP000649739">
    <property type="component" value="Unassembled WGS sequence"/>
</dbReference>
<proteinExistence type="predicted"/>
<comment type="caution">
    <text evidence="2">The sequence shown here is derived from an EMBL/GenBank/DDBJ whole genome shotgun (WGS) entry which is preliminary data.</text>
</comment>
<keyword evidence="3" id="KW-1185">Reference proteome</keyword>
<feature type="region of interest" description="Disordered" evidence="1">
    <location>
        <begin position="1"/>
        <end position="32"/>
    </location>
</feature>
<sequence length="452" mass="47846">MKASADKAPNNRLRAARLRRPTPSGFGGPMSPQELAEAVNGYLWERYGSGAPTIDARKVREHESGRYRWPTALVREGYRAVLGAACDADLGFYGGRTPPCDHDPGAGSTLIRPYTVPAYCTPGLDTASANDHQEMLSALRRCLLAPGRSPRSAGEPDHHAQRADIGAAHLAYQRADYSTTASLLPDIIGRAEAGLGGGRQRQAAEYLLPAAHLAAAKLALRAGDHSLALVAADRARRGADSTGNNDLAGAAAHSIACAVLATPQRQDQAADLVAEALDVLDRDGLRTRARLSVRGALTLLSGVIAARRGRHQDAACYLDRAASMADQIGGDHNDVWTGFGPTNVAIHRIGIAADYDPAAALRLGASVDLSRLPEALIGRRTRVHLDLAAAHARGAGHDASAVLHLLEAERLSAQIFSVNQPARHLIAELLQRERHADMPGLRALAERTAVAA</sequence>
<accession>A0A8J3AZN8</accession>
<dbReference type="EMBL" id="BMQB01000001">
    <property type="protein sequence ID" value="GGJ75292.1"/>
    <property type="molecule type" value="Genomic_DNA"/>
</dbReference>
<name>A0A8J3AZN8_9ACTN</name>
<evidence type="ECO:0000256" key="1">
    <source>
        <dbReference type="SAM" id="MobiDB-lite"/>
    </source>
</evidence>
<reference evidence="2" key="2">
    <citation type="submission" date="2020-09" db="EMBL/GenBank/DDBJ databases">
        <authorList>
            <person name="Sun Q."/>
            <person name="Ohkuma M."/>
        </authorList>
    </citation>
    <scope>NUCLEOTIDE SEQUENCE</scope>
    <source>
        <strain evidence="2">JCM 3090</strain>
    </source>
</reference>
<gene>
    <name evidence="2" type="ORF">GCM10010123_01610</name>
</gene>
<dbReference type="RefSeq" id="WP_189168046.1">
    <property type="nucleotide sequence ID" value="NZ_BMQB01000001.1"/>
</dbReference>
<protein>
    <submittedName>
        <fullName evidence="2">Uncharacterized protein</fullName>
    </submittedName>
</protein>
<organism evidence="2 3">
    <name type="scientific">Pilimelia anulata</name>
    <dbReference type="NCBI Taxonomy" id="53371"/>
    <lineage>
        <taxon>Bacteria</taxon>
        <taxon>Bacillati</taxon>
        <taxon>Actinomycetota</taxon>
        <taxon>Actinomycetes</taxon>
        <taxon>Micromonosporales</taxon>
        <taxon>Micromonosporaceae</taxon>
        <taxon>Pilimelia</taxon>
    </lineage>
</organism>
<evidence type="ECO:0000313" key="3">
    <source>
        <dbReference type="Proteomes" id="UP000649739"/>
    </source>
</evidence>
<dbReference type="AlphaFoldDB" id="A0A8J3AZN8"/>
<evidence type="ECO:0000313" key="2">
    <source>
        <dbReference type="EMBL" id="GGJ75292.1"/>
    </source>
</evidence>